<dbReference type="EMBL" id="KZ303850">
    <property type="protein sequence ID" value="PHZ12364.1"/>
    <property type="molecule type" value="Genomic_DNA"/>
</dbReference>
<evidence type="ECO:0000313" key="2">
    <source>
        <dbReference type="Proteomes" id="UP000242254"/>
    </source>
</evidence>
<dbReference type="GeneID" id="35441921"/>
<dbReference type="AlphaFoldDB" id="A0A2G4SUD4"/>
<sequence length="442" mass="50751">MSDKSTRLVTLGKCIKEITLGLYESISYEEFKQLVTFCPNVELIDVSTWLRPKRIPEFLLDIYDDIKWGLRRIVVGSTYSPSADVYLKYKDSIVSIEGPSGKKGPQFLVSFPSLQSRILRSWGIKSMREFMFILDMCPKLTCLCIQASIKDASCLTAYPDIYPSLITLEMAITPSSMTRSIVDYISTRFINLSSVTLHTQQTNSSSFEENYIHLMNALMTPYKRRFFFFTLILKDCRKSADENAQMKYTRMLSKFAIEAFKLQPRSFNSIEFAKASWEPDIRICVDTELHCMLSTWTPFSYLIKQDALFGGTISHHLHKLMMKCSSLSMNMPTDDLPLIEACTQIRELAFANILSPSFQNYHYSYLQKLSLSNNFVDISFFPTLGRVCPKLKVLKLTFIHLLRSVDYDIVIDMQDLRAQRLSLTKAPRYNSGKSCNSGCLNK</sequence>
<dbReference type="Gene3D" id="3.80.10.10">
    <property type="entry name" value="Ribonuclease Inhibitor"/>
    <property type="match status" value="1"/>
</dbReference>
<dbReference type="Proteomes" id="UP000242254">
    <property type="component" value="Unassembled WGS sequence"/>
</dbReference>
<dbReference type="SUPFAM" id="SSF52047">
    <property type="entry name" value="RNI-like"/>
    <property type="match status" value="1"/>
</dbReference>
<gene>
    <name evidence="1" type="ORF">RHIMIDRAFT_252107</name>
</gene>
<protein>
    <recommendedName>
        <fullName evidence="3">F-box domain-containing protein</fullName>
    </recommendedName>
</protein>
<dbReference type="RefSeq" id="XP_023466072.1">
    <property type="nucleotide sequence ID" value="XM_023610931.1"/>
</dbReference>
<keyword evidence="2" id="KW-1185">Reference proteome</keyword>
<accession>A0A2G4SUD4</accession>
<organism evidence="1 2">
    <name type="scientific">Rhizopus microsporus ATCC 52813</name>
    <dbReference type="NCBI Taxonomy" id="1340429"/>
    <lineage>
        <taxon>Eukaryota</taxon>
        <taxon>Fungi</taxon>
        <taxon>Fungi incertae sedis</taxon>
        <taxon>Mucoromycota</taxon>
        <taxon>Mucoromycotina</taxon>
        <taxon>Mucoromycetes</taxon>
        <taxon>Mucorales</taxon>
        <taxon>Mucorineae</taxon>
        <taxon>Rhizopodaceae</taxon>
        <taxon>Rhizopus</taxon>
    </lineage>
</organism>
<evidence type="ECO:0000313" key="1">
    <source>
        <dbReference type="EMBL" id="PHZ12364.1"/>
    </source>
</evidence>
<proteinExistence type="predicted"/>
<reference evidence="1 2" key="1">
    <citation type="journal article" date="2016" name="Proc. Natl. Acad. Sci. U.S.A.">
        <title>Lipid metabolic changes in an early divergent fungus govern the establishment of a mutualistic symbiosis with endobacteria.</title>
        <authorList>
            <person name="Lastovetsky O.A."/>
            <person name="Gaspar M.L."/>
            <person name="Mondo S.J."/>
            <person name="LaButti K.M."/>
            <person name="Sandor L."/>
            <person name="Grigoriev I.V."/>
            <person name="Henry S.A."/>
            <person name="Pawlowska T.E."/>
        </authorList>
    </citation>
    <scope>NUCLEOTIDE SEQUENCE [LARGE SCALE GENOMIC DNA]</scope>
    <source>
        <strain evidence="1 2">ATCC 52813</strain>
    </source>
</reference>
<dbReference type="InterPro" id="IPR032675">
    <property type="entry name" value="LRR_dom_sf"/>
</dbReference>
<name>A0A2G4SUD4_RHIZD</name>
<evidence type="ECO:0008006" key="3">
    <source>
        <dbReference type="Google" id="ProtNLM"/>
    </source>
</evidence>